<sequence>MAKKRGRRKVNKKIDMRAGTIAETIRKEVIGVCIVGMACLGMVSLYSQRSGVVGKEISQLLIMLAGDGKIGIPIMLGILGIAYMNKQTPRLGPKTGGMLLLWLVFLGILHLQLPGIEAFSRSDIIHEGQLGHGGGLIGAAIVFLLKETVGILGSYVILIMLAIIGALLITNRSLIKGVREVSQVGKESGVWMKQHIEDFREALNNSDSGKTNEISEETKSDLRYKDAKHSKKSAMSKPVLDPDIIERPLVIKTLDDPRENPSEDMIEDIVSETLPKGQLGFGKAPGSASPNGTSPYGASSHGAGSKGTSAQPGKVTSTPISRQTHEDGNYQLPQVSLLHKSLKVKNPRLNKDLTDNVRILEETLASFGVKVKVTQVTQGPAITRYEAQPAPGVKVSKITNLADDIALSLASADVRIEAPIPGKSVVGIEVPNKEIAMVHFREVLETPEFQGSNNKLILCLGKDITGAPVIADLTKMPHLLIAGATGSGKSVCINTLIHSILFKARPDEVKFLLVDPKMVELANYNGIPHLIAPVVTDSRKAAGALKWIVTEMETRYELFAASGVRDIVRYNFLRSQEKTDEHPPLPYVVVIIDELADLMMVAPGDVEDAICRLAQMARAAGIHLIVATQRPSVDVITGLIKANIPSRIAFSVSSQTDSRTILDLNGAEKLMGRGDMLYYPMGASKPIRVQGCYLGDKEVENVVEFLQNQAKPEYQEIPNMDIGSVSKDEMEDELFYQAAQLFIESGTASVSLLQRRLRIGYTRAARLMDLLEDKGVVGGYEGSKPREVLLTRGQFELKYGPWNDEAAF</sequence>
<dbReference type="InterPro" id="IPR027417">
    <property type="entry name" value="P-loop_NTPase"/>
</dbReference>
<feature type="transmembrane region" description="Helical" evidence="17">
    <location>
        <begin position="95"/>
        <end position="113"/>
    </location>
</feature>
<keyword evidence="8 15" id="KW-0067">ATP-binding</keyword>
<dbReference type="Gene3D" id="3.40.50.300">
    <property type="entry name" value="P-loop containing nucleotide triphosphate hydrolases"/>
    <property type="match status" value="1"/>
</dbReference>
<dbReference type="STRING" id="646529.Desaci_3230"/>
<keyword evidence="11 17" id="KW-0472">Membrane</keyword>
<evidence type="ECO:0000256" key="6">
    <source>
        <dbReference type="ARBA" id="ARBA00022741"/>
    </source>
</evidence>
<feature type="compositionally biased region" description="Polar residues" evidence="16">
    <location>
        <begin position="288"/>
        <end position="297"/>
    </location>
</feature>
<feature type="compositionally biased region" description="Basic and acidic residues" evidence="16">
    <location>
        <begin position="216"/>
        <end position="227"/>
    </location>
</feature>
<reference evidence="19 20" key="1">
    <citation type="journal article" date="2012" name="J. Bacteriol.">
        <title>Complete genome sequences of Desulfosporosinus orientis DSM765T, Desulfosporosinus youngiae DSM17734T, Desulfosporosinus meridiei DSM13257T, and Desulfosporosinus acidiphilus DSM22704T.</title>
        <authorList>
            <person name="Pester M."/>
            <person name="Brambilla E."/>
            <person name="Alazard D."/>
            <person name="Rattei T."/>
            <person name="Weinmaier T."/>
            <person name="Han J."/>
            <person name="Lucas S."/>
            <person name="Lapidus A."/>
            <person name="Cheng J.F."/>
            <person name="Goodwin L."/>
            <person name="Pitluck S."/>
            <person name="Peters L."/>
            <person name="Ovchinnikova G."/>
            <person name="Teshima H."/>
            <person name="Detter J.C."/>
            <person name="Han C.S."/>
            <person name="Tapia R."/>
            <person name="Land M.L."/>
            <person name="Hauser L."/>
            <person name="Kyrpides N.C."/>
            <person name="Ivanova N.N."/>
            <person name="Pagani I."/>
            <person name="Huntmann M."/>
            <person name="Wei C.L."/>
            <person name="Davenport K.W."/>
            <person name="Daligault H."/>
            <person name="Chain P.S."/>
            <person name="Chen A."/>
            <person name="Mavromatis K."/>
            <person name="Markowitz V."/>
            <person name="Szeto E."/>
            <person name="Mikhailova N."/>
            <person name="Pati A."/>
            <person name="Wagner M."/>
            <person name="Woyke T."/>
            <person name="Ollivier B."/>
            <person name="Klenk H.P."/>
            <person name="Spring S."/>
            <person name="Loy A."/>
        </authorList>
    </citation>
    <scope>NUCLEOTIDE SEQUENCE [LARGE SCALE GENOMIC DNA]</scope>
    <source>
        <strain evidence="20">DSM 22704 / JCM 16185 / SJ4</strain>
    </source>
</reference>
<dbReference type="Pfam" id="PF13491">
    <property type="entry name" value="FtsK_4TM"/>
    <property type="match status" value="1"/>
</dbReference>
<comment type="subunit">
    <text evidence="14">Homohexamer. Forms a ring that surrounds DNA.</text>
</comment>
<accession>I4D8K7</accession>
<dbReference type="GO" id="GO:0007059">
    <property type="term" value="P:chromosome segregation"/>
    <property type="evidence" value="ECO:0007669"/>
    <property type="project" value="UniProtKB-KW"/>
</dbReference>
<evidence type="ECO:0000256" key="17">
    <source>
        <dbReference type="SAM" id="Phobius"/>
    </source>
</evidence>
<comment type="function">
    <text evidence="13">Essential cell division protein that coordinates cell division and chromosome segregation. The N-terminus is involved in assembly of the cell-division machinery. The C-terminus functions as a DNA motor that moves dsDNA in an ATP-dependent manner towards the dif recombination site, which is located within the replication terminus region. Required for activation of the Xer recombinase, allowing activation of chromosome unlinking by recombination.</text>
</comment>
<evidence type="ECO:0000256" key="9">
    <source>
        <dbReference type="ARBA" id="ARBA00022989"/>
    </source>
</evidence>
<name>I4D8K7_DESAJ</name>
<dbReference type="InterPro" id="IPR003593">
    <property type="entry name" value="AAA+_ATPase"/>
</dbReference>
<dbReference type="Pfam" id="PF17854">
    <property type="entry name" value="FtsK_alpha"/>
    <property type="match status" value="1"/>
</dbReference>
<dbReference type="InterPro" id="IPR018541">
    <property type="entry name" value="Ftsk_gamma"/>
</dbReference>
<dbReference type="SUPFAM" id="SSF46785">
    <property type="entry name" value="Winged helix' DNA-binding domain"/>
    <property type="match status" value="1"/>
</dbReference>
<evidence type="ECO:0000256" key="13">
    <source>
        <dbReference type="ARBA" id="ARBA00024986"/>
    </source>
</evidence>
<comment type="subcellular location">
    <subcellularLocation>
        <location evidence="1">Cell membrane</location>
        <topology evidence="1">Multi-pass membrane protein</topology>
    </subcellularLocation>
</comment>
<feature type="transmembrane region" description="Helical" evidence="17">
    <location>
        <begin position="149"/>
        <end position="169"/>
    </location>
</feature>
<dbReference type="Gene3D" id="3.30.980.40">
    <property type="match status" value="1"/>
</dbReference>
<dbReference type="PROSITE" id="PS50901">
    <property type="entry name" value="FTSK"/>
    <property type="match status" value="1"/>
</dbReference>
<proteinExistence type="inferred from homology"/>
<dbReference type="InterPro" id="IPR041027">
    <property type="entry name" value="FtsK_alpha"/>
</dbReference>
<feature type="domain" description="FtsK" evidence="18">
    <location>
        <begin position="466"/>
        <end position="659"/>
    </location>
</feature>
<keyword evidence="10" id="KW-0238">DNA-binding</keyword>
<dbReference type="InterPro" id="IPR025199">
    <property type="entry name" value="FtsK_4TM"/>
</dbReference>
<evidence type="ECO:0000256" key="12">
    <source>
        <dbReference type="ARBA" id="ARBA00023306"/>
    </source>
</evidence>
<dbReference type="PANTHER" id="PTHR22683:SF41">
    <property type="entry name" value="DNA TRANSLOCASE FTSK"/>
    <property type="match status" value="1"/>
</dbReference>
<dbReference type="Proteomes" id="UP000002892">
    <property type="component" value="Chromosome"/>
</dbReference>
<keyword evidence="20" id="KW-1185">Reference proteome</keyword>
<evidence type="ECO:0000256" key="15">
    <source>
        <dbReference type="PROSITE-ProRule" id="PRU00289"/>
    </source>
</evidence>
<dbReference type="Pfam" id="PF09397">
    <property type="entry name" value="FtsK_gamma"/>
    <property type="match status" value="1"/>
</dbReference>
<dbReference type="InterPro" id="IPR050206">
    <property type="entry name" value="FtsK/SpoIIIE/SftA"/>
</dbReference>
<feature type="compositionally biased region" description="Polar residues" evidence="16">
    <location>
        <begin position="306"/>
        <end position="322"/>
    </location>
</feature>
<dbReference type="Gene3D" id="1.10.10.10">
    <property type="entry name" value="Winged helix-like DNA-binding domain superfamily/Winged helix DNA-binding domain"/>
    <property type="match status" value="1"/>
</dbReference>
<evidence type="ECO:0000313" key="19">
    <source>
        <dbReference type="EMBL" id="AFM42131.1"/>
    </source>
</evidence>
<keyword evidence="9 17" id="KW-1133">Transmembrane helix</keyword>
<evidence type="ECO:0000256" key="3">
    <source>
        <dbReference type="ARBA" id="ARBA00022475"/>
    </source>
</evidence>
<dbReference type="GO" id="GO:0051301">
    <property type="term" value="P:cell division"/>
    <property type="evidence" value="ECO:0007669"/>
    <property type="project" value="UniProtKB-KW"/>
</dbReference>
<dbReference type="eggNOG" id="COG1674">
    <property type="taxonomic scope" value="Bacteria"/>
</dbReference>
<evidence type="ECO:0000256" key="5">
    <source>
        <dbReference type="ARBA" id="ARBA00022692"/>
    </source>
</evidence>
<organism evidence="19 20">
    <name type="scientific">Desulfosporosinus acidiphilus (strain DSM 22704 / JCM 16185 / SJ4)</name>
    <dbReference type="NCBI Taxonomy" id="646529"/>
    <lineage>
        <taxon>Bacteria</taxon>
        <taxon>Bacillati</taxon>
        <taxon>Bacillota</taxon>
        <taxon>Clostridia</taxon>
        <taxon>Eubacteriales</taxon>
        <taxon>Desulfitobacteriaceae</taxon>
        <taxon>Desulfosporosinus</taxon>
    </lineage>
</organism>
<feature type="compositionally biased region" description="Polar residues" evidence="16">
    <location>
        <begin position="203"/>
        <end position="212"/>
    </location>
</feature>
<dbReference type="InterPro" id="IPR036388">
    <property type="entry name" value="WH-like_DNA-bd_sf"/>
</dbReference>
<dbReference type="Pfam" id="PF01580">
    <property type="entry name" value="FtsK_SpoIIIE"/>
    <property type="match status" value="1"/>
</dbReference>
<keyword evidence="12" id="KW-0131">Cell cycle</keyword>
<keyword evidence="3" id="KW-1003">Cell membrane</keyword>
<dbReference type="AlphaFoldDB" id="I4D8K7"/>
<feature type="region of interest" description="Disordered" evidence="16">
    <location>
        <begin position="276"/>
        <end position="329"/>
    </location>
</feature>
<dbReference type="SMART" id="SM00382">
    <property type="entry name" value="AAA"/>
    <property type="match status" value="1"/>
</dbReference>
<feature type="transmembrane region" description="Helical" evidence="17">
    <location>
        <begin position="60"/>
        <end position="83"/>
    </location>
</feature>
<comment type="similarity">
    <text evidence="2">Belongs to the FtsK/SpoIIIE/SftA family.</text>
</comment>
<evidence type="ECO:0000256" key="16">
    <source>
        <dbReference type="SAM" id="MobiDB-lite"/>
    </source>
</evidence>
<evidence type="ECO:0000256" key="4">
    <source>
        <dbReference type="ARBA" id="ARBA00022618"/>
    </source>
</evidence>
<evidence type="ECO:0000256" key="2">
    <source>
        <dbReference type="ARBA" id="ARBA00006474"/>
    </source>
</evidence>
<protein>
    <submittedName>
        <fullName evidence="19">DNA segregation ATPase, FtsK/SpoIIIE family</fullName>
    </submittedName>
</protein>
<keyword evidence="4" id="KW-0132">Cell division</keyword>
<dbReference type="SUPFAM" id="SSF52540">
    <property type="entry name" value="P-loop containing nucleoside triphosphate hydrolases"/>
    <property type="match status" value="1"/>
</dbReference>
<gene>
    <name evidence="19" type="ordered locus">Desaci_3230</name>
</gene>
<dbReference type="KEGG" id="dai:Desaci_3230"/>
<dbReference type="InterPro" id="IPR036390">
    <property type="entry name" value="WH_DNA-bd_sf"/>
</dbReference>
<dbReference type="GO" id="GO:0003677">
    <property type="term" value="F:DNA binding"/>
    <property type="evidence" value="ECO:0007669"/>
    <property type="project" value="UniProtKB-KW"/>
</dbReference>
<evidence type="ECO:0000256" key="10">
    <source>
        <dbReference type="ARBA" id="ARBA00023125"/>
    </source>
</evidence>
<evidence type="ECO:0000259" key="18">
    <source>
        <dbReference type="PROSITE" id="PS50901"/>
    </source>
</evidence>
<dbReference type="SMART" id="SM00843">
    <property type="entry name" value="Ftsk_gamma"/>
    <property type="match status" value="1"/>
</dbReference>
<evidence type="ECO:0000256" key="1">
    <source>
        <dbReference type="ARBA" id="ARBA00004651"/>
    </source>
</evidence>
<keyword evidence="5 17" id="KW-0812">Transmembrane</keyword>
<dbReference type="PANTHER" id="PTHR22683">
    <property type="entry name" value="SPORULATION PROTEIN RELATED"/>
    <property type="match status" value="1"/>
</dbReference>
<feature type="region of interest" description="Disordered" evidence="16">
    <location>
        <begin position="203"/>
        <end position="238"/>
    </location>
</feature>
<keyword evidence="7" id="KW-0159">Chromosome partition</keyword>
<dbReference type="EMBL" id="CP003639">
    <property type="protein sequence ID" value="AFM42131.1"/>
    <property type="molecule type" value="Genomic_DNA"/>
</dbReference>
<evidence type="ECO:0000313" key="20">
    <source>
        <dbReference type="Proteomes" id="UP000002892"/>
    </source>
</evidence>
<feature type="binding site" evidence="15">
    <location>
        <begin position="483"/>
        <end position="490"/>
    </location>
    <ligand>
        <name>ATP</name>
        <dbReference type="ChEBI" id="CHEBI:30616"/>
    </ligand>
</feature>
<dbReference type="RefSeq" id="WP_014828120.1">
    <property type="nucleotide sequence ID" value="NC_018068.1"/>
</dbReference>
<dbReference type="HOGENOM" id="CLU_001981_9_7_9"/>
<evidence type="ECO:0000256" key="8">
    <source>
        <dbReference type="ARBA" id="ARBA00022840"/>
    </source>
</evidence>
<dbReference type="GO" id="GO:0005524">
    <property type="term" value="F:ATP binding"/>
    <property type="evidence" value="ECO:0007669"/>
    <property type="project" value="UniProtKB-UniRule"/>
</dbReference>
<feature type="transmembrane region" description="Helical" evidence="17">
    <location>
        <begin position="29"/>
        <end position="48"/>
    </location>
</feature>
<dbReference type="InterPro" id="IPR002543">
    <property type="entry name" value="FtsK_dom"/>
</dbReference>
<dbReference type="GO" id="GO:0005886">
    <property type="term" value="C:plasma membrane"/>
    <property type="evidence" value="ECO:0007669"/>
    <property type="project" value="UniProtKB-SubCell"/>
</dbReference>
<evidence type="ECO:0000256" key="11">
    <source>
        <dbReference type="ARBA" id="ARBA00023136"/>
    </source>
</evidence>
<evidence type="ECO:0000256" key="7">
    <source>
        <dbReference type="ARBA" id="ARBA00022829"/>
    </source>
</evidence>
<keyword evidence="6 15" id="KW-0547">Nucleotide-binding</keyword>
<evidence type="ECO:0000256" key="14">
    <source>
        <dbReference type="ARBA" id="ARBA00025923"/>
    </source>
</evidence>